<comment type="caution">
    <text evidence="4">The sequence shown here is derived from an EMBL/GenBank/DDBJ whole genome shotgun (WGS) entry which is preliminary data.</text>
</comment>
<evidence type="ECO:0000259" key="3">
    <source>
        <dbReference type="PROSITE" id="PS51688"/>
    </source>
</evidence>
<keyword evidence="5" id="KW-1185">Reference proteome</keyword>
<dbReference type="SUPFAM" id="SSF101967">
    <property type="entry name" value="Adhesin YadA, collagen-binding domain"/>
    <property type="match status" value="1"/>
</dbReference>
<dbReference type="EMBL" id="PGFA01000002">
    <property type="protein sequence ID" value="PJJ54463.1"/>
    <property type="molecule type" value="Genomic_DNA"/>
</dbReference>
<evidence type="ECO:0000313" key="5">
    <source>
        <dbReference type="Proteomes" id="UP000228535"/>
    </source>
</evidence>
<dbReference type="Gene3D" id="2.150.10.10">
    <property type="entry name" value="Serralysin-like metalloprotease, C-terminal"/>
    <property type="match status" value="1"/>
</dbReference>
<protein>
    <recommendedName>
        <fullName evidence="3">Peptidase S74 domain-containing protein</fullName>
    </recommendedName>
</protein>
<keyword evidence="1" id="KW-0175">Coiled coil</keyword>
<evidence type="ECO:0000313" key="4">
    <source>
        <dbReference type="EMBL" id="PJJ54463.1"/>
    </source>
</evidence>
<dbReference type="PROSITE" id="PS51688">
    <property type="entry name" value="ICA"/>
    <property type="match status" value="1"/>
</dbReference>
<keyword evidence="2" id="KW-0732">Signal</keyword>
<name>A0A2M9B945_9BACT</name>
<reference evidence="4 5" key="1">
    <citation type="submission" date="2017-11" db="EMBL/GenBank/DDBJ databases">
        <title>Genomic Encyclopedia of Archaeal and Bacterial Type Strains, Phase II (KMG-II): From Individual Species to Whole Genera.</title>
        <authorList>
            <person name="Goeker M."/>
        </authorList>
    </citation>
    <scope>NUCLEOTIDE SEQUENCE [LARGE SCALE GENOMIC DNA]</scope>
    <source>
        <strain evidence="4 5">DSM 11115</strain>
    </source>
</reference>
<feature type="signal peptide" evidence="2">
    <location>
        <begin position="1"/>
        <end position="28"/>
    </location>
</feature>
<feature type="domain" description="Peptidase S74" evidence="3">
    <location>
        <begin position="435"/>
        <end position="528"/>
    </location>
</feature>
<dbReference type="Proteomes" id="UP000228535">
    <property type="component" value="Unassembled WGS sequence"/>
</dbReference>
<gene>
    <name evidence="4" type="ORF">CLV45_2801</name>
</gene>
<evidence type="ECO:0000256" key="1">
    <source>
        <dbReference type="SAM" id="Coils"/>
    </source>
</evidence>
<evidence type="ECO:0000256" key="2">
    <source>
        <dbReference type="SAM" id="SignalP"/>
    </source>
</evidence>
<dbReference type="AlphaFoldDB" id="A0A2M9B945"/>
<dbReference type="Pfam" id="PF13884">
    <property type="entry name" value="Peptidase_S74"/>
    <property type="match status" value="1"/>
</dbReference>
<dbReference type="InterPro" id="IPR030392">
    <property type="entry name" value="S74_ICA"/>
</dbReference>
<sequence>MYYPYIQLKALLLATAAALLLAAPTALRAQSVGIGTTTPASSAVLDVTSPNPGTAPQGFLPPRLTQVQREAIQQPAAGLLVYQTDSPATGTAAGLYLYGGSSWSLLPTSGSTTGGDNLGNHTATQNLNLNGNKLVGGTTARATRGGLSLNGNGLLTVGATRVNADSTTRYGVRLLDMDQDVVITSDQGKGNTTPAVTGAGDRLMWLSYYSAFRAGGVTGDRWNTTSSNSAAIGQYSAAFGLDNQAGSTYSTAFGWNNRMRNCEGTLVTGINNDMAQSFYGVAMGGRNSPKGWYNLVGGYQCKVLSSTVANYSAAVGAYVPNWPPSLAFGQGSYSRSSRGNTYTLGYYARTNGYFGCFVLADMSPLAITPSNIPPTDRAQDSVYCNNYNQFTARFAGGYRLFTTVATRDDPAGLSPLGTPVGVQLFAGGNAWQTLSDSTKKERRVLADGNQFLARINRMRLGSWNYIGQSPDTMRHYGPMAQDFYAAFGHDGVGRSGNATTINQADFDGVNLIAIQALYRQVLALKAENDKLRQQTLKAQQNQQRTEASTASLEERLRRLEGLLAPQAQR</sequence>
<accession>A0A2M9B945</accession>
<dbReference type="InterPro" id="IPR011049">
    <property type="entry name" value="Serralysin-like_metalloprot_C"/>
</dbReference>
<feature type="chain" id="PRO_5014708800" description="Peptidase S74 domain-containing protein" evidence="2">
    <location>
        <begin position="29"/>
        <end position="569"/>
    </location>
</feature>
<organism evidence="4 5">
    <name type="scientific">Hymenobacter chitinivorans DSM 11115</name>
    <dbReference type="NCBI Taxonomy" id="1121954"/>
    <lineage>
        <taxon>Bacteria</taxon>
        <taxon>Pseudomonadati</taxon>
        <taxon>Bacteroidota</taxon>
        <taxon>Cytophagia</taxon>
        <taxon>Cytophagales</taxon>
        <taxon>Hymenobacteraceae</taxon>
        <taxon>Hymenobacter</taxon>
    </lineage>
</organism>
<proteinExistence type="predicted"/>
<feature type="coiled-coil region" evidence="1">
    <location>
        <begin position="514"/>
        <end position="544"/>
    </location>
</feature>